<evidence type="ECO:0000313" key="1">
    <source>
        <dbReference type="EMBL" id="MDO6422985.1"/>
    </source>
</evidence>
<evidence type="ECO:0000313" key="2">
    <source>
        <dbReference type="Proteomes" id="UP001169760"/>
    </source>
</evidence>
<dbReference type="Proteomes" id="UP001169760">
    <property type="component" value="Unassembled WGS sequence"/>
</dbReference>
<dbReference type="EMBL" id="JAUOPB010000007">
    <property type="protein sequence ID" value="MDO6422985.1"/>
    <property type="molecule type" value="Genomic_DNA"/>
</dbReference>
<gene>
    <name evidence="1" type="ORF">Q4521_10910</name>
</gene>
<reference evidence="1" key="1">
    <citation type="submission" date="2023-07" db="EMBL/GenBank/DDBJ databases">
        <title>Genome content predicts the carbon catabolic preferences of heterotrophic bacteria.</title>
        <authorList>
            <person name="Gralka M."/>
        </authorList>
    </citation>
    <scope>NUCLEOTIDE SEQUENCE</scope>
    <source>
        <strain evidence="1">I3M17_2</strain>
    </source>
</reference>
<comment type="caution">
    <text evidence="1">The sequence shown here is derived from an EMBL/GenBank/DDBJ whole genome shotgun (WGS) entry which is preliminary data.</text>
</comment>
<dbReference type="RefSeq" id="WP_158303860.1">
    <property type="nucleotide sequence ID" value="NZ_CP123764.1"/>
</dbReference>
<proteinExistence type="predicted"/>
<sequence length="49" mass="5339">MLKLLLTTFQRIDVVLTSYKRRAAFLLFLPQLKSNSGNSAAVIAAGSIT</sequence>
<dbReference type="GeneID" id="98615797"/>
<dbReference type="AlphaFoldDB" id="A0AAW7X570"/>
<name>A0AAW7X570_9GAMM</name>
<accession>A0AAW7X570</accession>
<organism evidence="1 2">
    <name type="scientific">Saccharophagus degradans</name>
    <dbReference type="NCBI Taxonomy" id="86304"/>
    <lineage>
        <taxon>Bacteria</taxon>
        <taxon>Pseudomonadati</taxon>
        <taxon>Pseudomonadota</taxon>
        <taxon>Gammaproteobacteria</taxon>
        <taxon>Cellvibrionales</taxon>
        <taxon>Cellvibrionaceae</taxon>
        <taxon>Saccharophagus</taxon>
    </lineage>
</organism>
<protein>
    <submittedName>
        <fullName evidence="1">Uncharacterized protein</fullName>
    </submittedName>
</protein>